<feature type="domain" description="DUF11" evidence="3">
    <location>
        <begin position="1014"/>
        <end position="1122"/>
    </location>
</feature>
<dbReference type="PANTHER" id="PTHR34819">
    <property type="entry name" value="LARGE CYSTEINE-RICH PERIPLASMIC PROTEIN OMCB"/>
    <property type="match status" value="1"/>
</dbReference>
<feature type="region of interest" description="Disordered" evidence="1">
    <location>
        <begin position="715"/>
        <end position="748"/>
    </location>
</feature>
<keyword evidence="2" id="KW-0812">Transmembrane</keyword>
<feature type="domain" description="DUF11" evidence="3">
    <location>
        <begin position="613"/>
        <end position="733"/>
    </location>
</feature>
<dbReference type="Gene3D" id="2.60.40.1170">
    <property type="entry name" value="Mu homology domain, subdomain B"/>
    <property type="match status" value="3"/>
</dbReference>
<dbReference type="InterPro" id="IPR047589">
    <property type="entry name" value="DUF11_rpt"/>
</dbReference>
<feature type="domain" description="DUF11" evidence="3">
    <location>
        <begin position="1425"/>
        <end position="1547"/>
    </location>
</feature>
<accession>A0ABP5B0X9</accession>
<evidence type="ECO:0000313" key="5">
    <source>
        <dbReference type="Proteomes" id="UP001501343"/>
    </source>
</evidence>
<reference evidence="5" key="1">
    <citation type="journal article" date="2019" name="Int. J. Syst. Evol. Microbiol.">
        <title>The Global Catalogue of Microorganisms (GCM) 10K type strain sequencing project: providing services to taxonomists for standard genome sequencing and annotation.</title>
        <authorList>
            <consortium name="The Broad Institute Genomics Platform"/>
            <consortium name="The Broad Institute Genome Sequencing Center for Infectious Disease"/>
            <person name="Wu L."/>
            <person name="Ma J."/>
        </authorList>
    </citation>
    <scope>NUCLEOTIDE SEQUENCE [LARGE SCALE GENOMIC DNA]</scope>
    <source>
        <strain evidence="5">JCM 14900</strain>
    </source>
</reference>
<feature type="domain" description="DUF11" evidence="3">
    <location>
        <begin position="1680"/>
        <end position="1795"/>
    </location>
</feature>
<dbReference type="RefSeq" id="WP_248150349.1">
    <property type="nucleotide sequence ID" value="NZ_BAAAOF010000003.1"/>
</dbReference>
<feature type="domain" description="DUF11" evidence="3">
    <location>
        <begin position="1314"/>
        <end position="1406"/>
    </location>
</feature>
<feature type="domain" description="DUF11" evidence="3">
    <location>
        <begin position="488"/>
        <end position="606"/>
    </location>
</feature>
<dbReference type="Gene3D" id="2.60.40.10">
    <property type="entry name" value="Immunoglobulins"/>
    <property type="match status" value="3"/>
</dbReference>
<feature type="compositionally biased region" description="Pro residues" evidence="1">
    <location>
        <begin position="1802"/>
        <end position="1813"/>
    </location>
</feature>
<dbReference type="InterPro" id="IPR051172">
    <property type="entry name" value="Chlamydia_OmcB"/>
</dbReference>
<feature type="domain" description="DUF11" evidence="3">
    <location>
        <begin position="741"/>
        <end position="861"/>
    </location>
</feature>
<comment type="caution">
    <text evidence="4">The sequence shown here is derived from an EMBL/GenBank/DDBJ whole genome shotgun (WGS) entry which is preliminary data.</text>
</comment>
<feature type="region of interest" description="Disordered" evidence="1">
    <location>
        <begin position="1801"/>
        <end position="1830"/>
    </location>
</feature>
<dbReference type="Pfam" id="PF01345">
    <property type="entry name" value="DUF11"/>
    <property type="match status" value="10"/>
</dbReference>
<keyword evidence="2" id="KW-0472">Membrane</keyword>
<evidence type="ECO:0000256" key="2">
    <source>
        <dbReference type="SAM" id="Phobius"/>
    </source>
</evidence>
<feature type="domain" description="DUF11" evidence="3">
    <location>
        <begin position="1554"/>
        <end position="1672"/>
    </location>
</feature>
<name>A0ABP5B0X9_9MICO</name>
<proteinExistence type="predicted"/>
<dbReference type="Proteomes" id="UP001501343">
    <property type="component" value="Unassembled WGS sequence"/>
</dbReference>
<keyword evidence="5" id="KW-1185">Reference proteome</keyword>
<feature type="compositionally biased region" description="Low complexity" evidence="1">
    <location>
        <begin position="715"/>
        <end position="736"/>
    </location>
</feature>
<feature type="transmembrane region" description="Helical" evidence="2">
    <location>
        <begin position="1837"/>
        <end position="1857"/>
    </location>
</feature>
<sequence length="1862" mass="186137">MPEPGGIRYGWWRTGVVGALLAVLLVAMLPSTGFAVPIVPFAARFSADDNGTVTVFGNNLLTCPTTDARCAGAQAGTNALNNNGFPMTNLDADTDPSTFNSSSSTVIAPPDGEVLWAGLYWGARVSRGVGGVAGVGDRRVMALRPPGATAYTSVTSQASFGPTSGDQAYQEFADVTALVRSAGPGAYWGANVVAGTGEDRFAGWSLVVVFRAPGLPLRSLTVFDGFADVGRDEPQVINLSGFRTPVSGPVETQLGMIAYEGDFSTSGDSARLNATLLSTTPLSRGSNFFNGTNDDNGTSVATRAPAHVNMFGYDVKNLAASGIPNGATSATISLESTGDRYFPGVVTTAIRLFAPDFTTSTKTVTNLAGRNPALPGDELEYTLTYPNTGQDPATNAVVTDTLPLGTTFLSAEPSAGTCTGSDRTVTCTAGTIGIGATWQARVRVAVGPDAGGTTLRNAAVLDYTATTLGRELTYVVAPALIPVATVADLVLTKSMSPDPGLAGGQITSTLTVRNDGPNLARDVVITDQLPAGVTLASATVPGGSCATAGAVVTCTVPTIANGASVDASIVIDVPSSSTALSVVNVAAVSSASSDPDASNNAAGASVALTTQADLRVEKTSAAASITPGDSTTYTVTVTNDGPSDAVGVTATDSAGDAALVLTNASAPGAACDVSAETARCTIPRLAPGASMTMTVTARVLPDTASGVELVNTATVSSSTPDADASDNSASATVTTAEPQADIATTKTSSDARAGGQVVYSIVVTNHGPSTARSVSLADQLPTGLTATSVVSSRGTCATAAEITCDLGDVPGPDAAGVASSATITVTADVAPTLAAGTISNTATASTVTADPDPTNDAATVETVVTTAADVSITKTADPVQPAAGEDVTFTVTVSNTGPSTARDVVVADALPAGLTLLGVDPGPGVNCTGALSCAVADLDPQATATFAVRMNVPADFDLQAGAVNTATVTSSTPDPAPGNNTATATVTARAISDLAVLKWDTTGGPPPPGTPPRSFTAGETVTYYVAALNFGPSDASSARVVDTLPTGVTFVSSVPECTFTPPDLIVCDLPTVPNQFAAVFPVTVIVDAALPEGTLLTNTAEITLTDPDRVDPVSSNNLVSVTNPVTTIADLNVVKSSYSLDLPDFGFTTPSSAPPGTNIGYGIDIRNAGPSIARDVLLVDSSTMTDFHVNRILLVKPGVDPVDITAQCSWSGGDLQCPIGDVPVFAPGAASWRVQVDGLSLSNATPGTYVNAANLSSGTADANPADNTSQAPVTITDPVATFTIDKSVLGGDDINGDGASDIIPGTAFSYQIDVENVVDVTREGASDAPDVVVVDELPEGLTPIAATSTQGTCTITPPRTVTCELGTVLGPGRLPAPPPVLITVSGTAAASLAGTPTVTNTASVSSPISATVTGSVTQDVVAVADLSITKVADAPQFAAGGLAGFSLVVTNAGPSDAVQTEVGDLFPSQIVFDPAASDPTCTEIVDPAATYVSCAIGTLPAGETRTVRVAGRIPPDQAAMDVVNLGAVASAVTGEPNIDDNRSEVTVSIVQSADLVVTKTADAANYAAGGRATYTIGVTNQGPSTASDVVMTDALPAALDFVDVVAGDGVTCDFAGGEVTCTASTLAPGAAVSATIRVDLPEDIEPGPVVNTVSAASSTSDSDPASNSASATFDAFVIADIAIDKSVVTPDPVAGSAVVFALDVTNKGPQNAPSVVVSDSLPEGMRFLSGQGAACQMTNPEGIEVVTCEGGALAVGATTRILLTVSTDPSITSFSNGALVGSAAQDAVSADNFDVVEFALTPPEPPVDPPVDPPVEGEGGGSASLPGGELPPTGAPFQGIAILVALGLTALGAFLVLRRRRA</sequence>
<feature type="domain" description="DUF11" evidence="3">
    <location>
        <begin position="364"/>
        <end position="461"/>
    </location>
</feature>
<evidence type="ECO:0000313" key="4">
    <source>
        <dbReference type="EMBL" id="GAA1925787.1"/>
    </source>
</evidence>
<dbReference type="PANTHER" id="PTHR34819:SF3">
    <property type="entry name" value="CELL SURFACE PROTEIN"/>
    <property type="match status" value="1"/>
</dbReference>
<protein>
    <recommendedName>
        <fullName evidence="3">DUF11 domain-containing protein</fullName>
    </recommendedName>
</protein>
<dbReference type="NCBIfam" id="TIGR01451">
    <property type="entry name" value="B_ant_repeat"/>
    <property type="match status" value="8"/>
</dbReference>
<evidence type="ECO:0000259" key="3">
    <source>
        <dbReference type="Pfam" id="PF01345"/>
    </source>
</evidence>
<feature type="domain" description="DUF11" evidence="3">
    <location>
        <begin position="869"/>
        <end position="986"/>
    </location>
</feature>
<keyword evidence="2" id="KW-1133">Transmembrane helix</keyword>
<organism evidence="4 5">
    <name type="scientific">Microbacterium aoyamense</name>
    <dbReference type="NCBI Taxonomy" id="344166"/>
    <lineage>
        <taxon>Bacteria</taxon>
        <taxon>Bacillati</taxon>
        <taxon>Actinomycetota</taxon>
        <taxon>Actinomycetes</taxon>
        <taxon>Micrococcales</taxon>
        <taxon>Microbacteriaceae</taxon>
        <taxon>Microbacterium</taxon>
    </lineage>
</organism>
<dbReference type="InterPro" id="IPR013783">
    <property type="entry name" value="Ig-like_fold"/>
</dbReference>
<evidence type="ECO:0000256" key="1">
    <source>
        <dbReference type="SAM" id="MobiDB-lite"/>
    </source>
</evidence>
<dbReference type="InterPro" id="IPR001434">
    <property type="entry name" value="OmcB-like_DUF11"/>
</dbReference>
<gene>
    <name evidence="4" type="ORF">GCM10009775_17520</name>
</gene>
<dbReference type="EMBL" id="BAAAOF010000003">
    <property type="protein sequence ID" value="GAA1925787.1"/>
    <property type="molecule type" value="Genomic_DNA"/>
</dbReference>